<gene>
    <name evidence="2" type="ORF">SS1G_00675</name>
</gene>
<proteinExistence type="predicted"/>
<dbReference type="EMBL" id="CH476621">
    <property type="protein sequence ID" value="EDN91272.1"/>
    <property type="molecule type" value="Genomic_DNA"/>
</dbReference>
<dbReference type="KEGG" id="ssl:SS1G_00675"/>
<sequence length="87" mass="9663">MIVVAGIGSLSKEEGVVQKGIEEEGGAYYANIKFNRTTDPDIIIIPRYIRRSQFYIGVISSHGSSYTNKKSCGKKKYDDEALSSRNL</sequence>
<dbReference type="InParanoid" id="A7E5V0"/>
<evidence type="ECO:0000256" key="1">
    <source>
        <dbReference type="SAM" id="MobiDB-lite"/>
    </source>
</evidence>
<reference evidence="3" key="1">
    <citation type="journal article" date="2011" name="PLoS Genet.">
        <title>Genomic analysis of the necrotrophic fungal pathogens Sclerotinia sclerotiorum and Botrytis cinerea.</title>
        <authorList>
            <person name="Amselem J."/>
            <person name="Cuomo C.A."/>
            <person name="van Kan J.A."/>
            <person name="Viaud M."/>
            <person name="Benito E.P."/>
            <person name="Couloux A."/>
            <person name="Coutinho P.M."/>
            <person name="de Vries R.P."/>
            <person name="Dyer P.S."/>
            <person name="Fillinger S."/>
            <person name="Fournier E."/>
            <person name="Gout L."/>
            <person name="Hahn M."/>
            <person name="Kohn L."/>
            <person name="Lapalu N."/>
            <person name="Plummer K.M."/>
            <person name="Pradier J.M."/>
            <person name="Quevillon E."/>
            <person name="Sharon A."/>
            <person name="Simon A."/>
            <person name="ten Have A."/>
            <person name="Tudzynski B."/>
            <person name="Tudzynski P."/>
            <person name="Wincker P."/>
            <person name="Andrew M."/>
            <person name="Anthouard V."/>
            <person name="Beever R.E."/>
            <person name="Beffa R."/>
            <person name="Benoit I."/>
            <person name="Bouzid O."/>
            <person name="Brault B."/>
            <person name="Chen Z."/>
            <person name="Choquer M."/>
            <person name="Collemare J."/>
            <person name="Cotton P."/>
            <person name="Danchin E.G."/>
            <person name="Da Silva C."/>
            <person name="Gautier A."/>
            <person name="Giraud C."/>
            <person name="Giraud T."/>
            <person name="Gonzalez C."/>
            <person name="Grossetete S."/>
            <person name="Guldener U."/>
            <person name="Henrissat B."/>
            <person name="Howlett B.J."/>
            <person name="Kodira C."/>
            <person name="Kretschmer M."/>
            <person name="Lappartient A."/>
            <person name="Leroch M."/>
            <person name="Levis C."/>
            <person name="Mauceli E."/>
            <person name="Neuveglise C."/>
            <person name="Oeser B."/>
            <person name="Pearson M."/>
            <person name="Poulain J."/>
            <person name="Poussereau N."/>
            <person name="Quesneville H."/>
            <person name="Rascle C."/>
            <person name="Schumacher J."/>
            <person name="Segurens B."/>
            <person name="Sexton A."/>
            <person name="Silva E."/>
            <person name="Sirven C."/>
            <person name="Soanes D.M."/>
            <person name="Talbot N.J."/>
            <person name="Templeton M."/>
            <person name="Yandava C."/>
            <person name="Yarden O."/>
            <person name="Zeng Q."/>
            <person name="Rollins J.A."/>
            <person name="Lebrun M.H."/>
            <person name="Dickman M."/>
        </authorList>
    </citation>
    <scope>NUCLEOTIDE SEQUENCE [LARGE SCALE GENOMIC DNA]</scope>
    <source>
        <strain evidence="3">ATCC 18683 / 1980 / Ss-1</strain>
    </source>
</reference>
<dbReference type="AlphaFoldDB" id="A7E5V0"/>
<evidence type="ECO:0000313" key="3">
    <source>
        <dbReference type="Proteomes" id="UP000001312"/>
    </source>
</evidence>
<evidence type="ECO:0000313" key="2">
    <source>
        <dbReference type="EMBL" id="EDN91272.1"/>
    </source>
</evidence>
<keyword evidence="3" id="KW-1185">Reference proteome</keyword>
<name>A7E5V0_SCLS1</name>
<protein>
    <submittedName>
        <fullName evidence="2">Uncharacterized protein</fullName>
    </submittedName>
</protein>
<dbReference type="HOGENOM" id="CLU_2484661_0_0_1"/>
<organism evidence="2 3">
    <name type="scientific">Sclerotinia sclerotiorum (strain ATCC 18683 / 1980 / Ss-1)</name>
    <name type="common">White mold</name>
    <name type="synonym">Whetzelinia sclerotiorum</name>
    <dbReference type="NCBI Taxonomy" id="665079"/>
    <lineage>
        <taxon>Eukaryota</taxon>
        <taxon>Fungi</taxon>
        <taxon>Dikarya</taxon>
        <taxon>Ascomycota</taxon>
        <taxon>Pezizomycotina</taxon>
        <taxon>Leotiomycetes</taxon>
        <taxon>Helotiales</taxon>
        <taxon>Sclerotiniaceae</taxon>
        <taxon>Sclerotinia</taxon>
    </lineage>
</organism>
<dbReference type="Proteomes" id="UP000001312">
    <property type="component" value="Unassembled WGS sequence"/>
</dbReference>
<feature type="region of interest" description="Disordered" evidence="1">
    <location>
        <begin position="64"/>
        <end position="87"/>
    </location>
</feature>
<dbReference type="RefSeq" id="XP_001598586.1">
    <property type="nucleotide sequence ID" value="XM_001598536.1"/>
</dbReference>
<dbReference type="GeneID" id="5494464"/>
<accession>A7E5V0</accession>